<name>A0A3T0HXR5_9BACI</name>
<accession>A0A3T0HXR5</accession>
<evidence type="ECO:0000256" key="6">
    <source>
        <dbReference type="SAM" id="Phobius"/>
    </source>
</evidence>
<dbReference type="EMBL" id="CP022572">
    <property type="protein sequence ID" value="AZU61912.1"/>
    <property type="molecule type" value="Genomic_DNA"/>
</dbReference>
<keyword evidence="6" id="KW-1133">Transmembrane helix</keyword>
<dbReference type="STRING" id="1193713.GCA_001636315_04789"/>
<sequence length="526" mass="58574">MKFLGFGKKRGDFPFQQMNESLDQLPEFPLDPDLHKNIEILKTVYKDCSDVVFREFSIGGKTDAVLLYIDGLSNIEEVDQHVLMPLIQMNNLEHESTVFESTKKEITVSDLKEISTINDIFKQISIGNPVILIKEQTKGISIGLPKWEKRSIMEPDAEAVIRGPREGFIETLRVNTSLLRRKIRHPLLKMKQMDIGGYTETQVIVAYIEGIADSTLVDEVTKRLKRIKIDGILESGYIEEMIQDYPFSPFPQLLTTERPDVAAACLLEGRVVILIDGTPITLIAPCTFASLLQAPEDYYNQFYISTFIRWLRYIFFFIALLAPSAYVAILTFHQEMVPTSLLLTIAESREKIPFPALVEAFIMEITFEALREAGVRLPKQVGAAVSIVGALVIGQAATAAGLVSSPMVMVVAITGVASFLMPRYATGISIRVLRFPIMILSGMLGLLGVMLGITAIVAHMCTLKSFGVPYFNSTAPLKIQNLKDVLVRAPWWSMDTRPEFYSKNPTNLRRESGNQMPGPSKGGGGT</sequence>
<proteinExistence type="inferred from homology"/>
<evidence type="ECO:0000256" key="4">
    <source>
        <dbReference type="PIRNR" id="PIRNR005690"/>
    </source>
</evidence>
<dbReference type="InterPro" id="IPR050768">
    <property type="entry name" value="UPF0353/GerABKA_families"/>
</dbReference>
<gene>
    <name evidence="7" type="ORF">CHR53_11810</name>
</gene>
<evidence type="ECO:0000256" key="5">
    <source>
        <dbReference type="SAM" id="MobiDB-lite"/>
    </source>
</evidence>
<dbReference type="PANTHER" id="PTHR22550">
    <property type="entry name" value="SPORE GERMINATION PROTEIN"/>
    <property type="match status" value="1"/>
</dbReference>
<dbReference type="GO" id="GO:0005886">
    <property type="term" value="C:plasma membrane"/>
    <property type="evidence" value="ECO:0007669"/>
    <property type="project" value="UniProtKB-SubCell"/>
</dbReference>
<evidence type="ECO:0000256" key="1">
    <source>
        <dbReference type="ARBA" id="ARBA00004141"/>
    </source>
</evidence>
<dbReference type="Proteomes" id="UP000282892">
    <property type="component" value="Chromosome"/>
</dbReference>
<feature type="transmembrane region" description="Helical" evidence="6">
    <location>
        <begin position="407"/>
        <end position="425"/>
    </location>
</feature>
<comment type="similarity">
    <text evidence="2 4">Belongs to the GerABKA family.</text>
</comment>
<keyword evidence="6" id="KW-0812">Transmembrane</keyword>
<dbReference type="GO" id="GO:0009847">
    <property type="term" value="P:spore germination"/>
    <property type="evidence" value="ECO:0007669"/>
    <property type="project" value="UniProtKB-UniRule"/>
</dbReference>
<dbReference type="InterPro" id="IPR004995">
    <property type="entry name" value="Spore_Ger"/>
</dbReference>
<feature type="region of interest" description="Disordered" evidence="5">
    <location>
        <begin position="503"/>
        <end position="526"/>
    </location>
</feature>
<evidence type="ECO:0000313" key="7">
    <source>
        <dbReference type="EMBL" id="AZU61912.1"/>
    </source>
</evidence>
<dbReference type="PIRSF" id="PIRSF005690">
    <property type="entry name" value="GerBA"/>
    <property type="match status" value="1"/>
</dbReference>
<evidence type="ECO:0000256" key="2">
    <source>
        <dbReference type="ARBA" id="ARBA00005278"/>
    </source>
</evidence>
<reference evidence="7 8" key="1">
    <citation type="submission" date="2017-07" db="EMBL/GenBank/DDBJ databases">
        <title>The complete genome sequence of Bacillus mesonae strain H20-5, an efficient strain improving plant abiotic stress resistance.</title>
        <authorList>
            <person name="Kim S.Y."/>
            <person name="Song H."/>
            <person name="Sang M.K."/>
            <person name="Weon H.-Y."/>
            <person name="Song J."/>
        </authorList>
    </citation>
    <scope>NUCLEOTIDE SEQUENCE [LARGE SCALE GENOMIC DNA]</scope>
    <source>
        <strain evidence="7 8">H20-5</strain>
    </source>
</reference>
<feature type="transmembrane region" description="Helical" evidence="6">
    <location>
        <begin position="382"/>
        <end position="401"/>
    </location>
</feature>
<keyword evidence="3 4" id="KW-0472">Membrane</keyword>
<keyword evidence="8" id="KW-1185">Reference proteome</keyword>
<feature type="transmembrane region" description="Helical" evidence="6">
    <location>
        <begin position="310"/>
        <end position="332"/>
    </location>
</feature>
<dbReference type="RefSeq" id="WP_066397700.1">
    <property type="nucleotide sequence ID" value="NZ_CP022572.1"/>
</dbReference>
<feature type="transmembrane region" description="Helical" evidence="6">
    <location>
        <begin position="437"/>
        <end position="460"/>
    </location>
</feature>
<comment type="subcellular location">
    <subcellularLocation>
        <location evidence="4">Cell membrane</location>
    </subcellularLocation>
    <subcellularLocation>
        <location evidence="1">Membrane</location>
        <topology evidence="1">Multi-pass membrane protein</topology>
    </subcellularLocation>
</comment>
<organism evidence="7 8">
    <name type="scientific">Neobacillus mesonae</name>
    <dbReference type="NCBI Taxonomy" id="1193713"/>
    <lineage>
        <taxon>Bacteria</taxon>
        <taxon>Bacillati</taxon>
        <taxon>Bacillota</taxon>
        <taxon>Bacilli</taxon>
        <taxon>Bacillales</taxon>
        <taxon>Bacillaceae</taxon>
        <taxon>Neobacillus</taxon>
    </lineage>
</organism>
<dbReference type="Pfam" id="PF03323">
    <property type="entry name" value="GerA"/>
    <property type="match status" value="1"/>
</dbReference>
<protein>
    <submittedName>
        <fullName evidence="7">Spore germination protein</fullName>
    </submittedName>
</protein>
<dbReference type="KEGG" id="nmk:CHR53_11810"/>
<evidence type="ECO:0000313" key="8">
    <source>
        <dbReference type="Proteomes" id="UP000282892"/>
    </source>
</evidence>
<evidence type="ECO:0000256" key="3">
    <source>
        <dbReference type="ARBA" id="ARBA00023136"/>
    </source>
</evidence>
<dbReference type="AlphaFoldDB" id="A0A3T0HXR5"/>
<dbReference type="PANTHER" id="PTHR22550:SF5">
    <property type="entry name" value="LEUCINE ZIPPER PROTEIN 4"/>
    <property type="match status" value="1"/>
</dbReference>
<feature type="compositionally biased region" description="Polar residues" evidence="5">
    <location>
        <begin position="503"/>
        <end position="517"/>
    </location>
</feature>
<dbReference type="OrthoDB" id="9772630at2"/>